<evidence type="ECO:0000256" key="2">
    <source>
        <dbReference type="ARBA" id="ARBA00023134"/>
    </source>
</evidence>
<dbReference type="InParanoid" id="A0A672NDM3"/>
<dbReference type="Proteomes" id="UP000472262">
    <property type="component" value="Unassembled WGS sequence"/>
</dbReference>
<keyword evidence="1" id="KW-0547">Nucleotide-binding</keyword>
<proteinExistence type="predicted"/>
<keyword evidence="4" id="KW-1185">Reference proteome</keyword>
<dbReference type="PANTHER" id="PTHR47977">
    <property type="entry name" value="RAS-RELATED PROTEIN RAB"/>
    <property type="match status" value="1"/>
</dbReference>
<dbReference type="Ensembl" id="ENSSGRT00000052044.1">
    <property type="protein sequence ID" value="ENSSGRP00000048700.1"/>
    <property type="gene ID" value="ENSSGRG00000025926.1"/>
</dbReference>
<dbReference type="InterPro" id="IPR001806">
    <property type="entry name" value="Small_GTPase"/>
</dbReference>
<organism evidence="3 4">
    <name type="scientific">Sinocyclocheilus grahami</name>
    <name type="common">Dianchi golden-line fish</name>
    <name type="synonym">Barbus grahami</name>
    <dbReference type="NCBI Taxonomy" id="75366"/>
    <lineage>
        <taxon>Eukaryota</taxon>
        <taxon>Metazoa</taxon>
        <taxon>Chordata</taxon>
        <taxon>Craniata</taxon>
        <taxon>Vertebrata</taxon>
        <taxon>Euteleostomi</taxon>
        <taxon>Actinopterygii</taxon>
        <taxon>Neopterygii</taxon>
        <taxon>Teleostei</taxon>
        <taxon>Ostariophysi</taxon>
        <taxon>Cypriniformes</taxon>
        <taxon>Cyprinidae</taxon>
        <taxon>Cyprininae</taxon>
        <taxon>Sinocyclocheilus</taxon>
    </lineage>
</organism>
<dbReference type="SUPFAM" id="SSF52540">
    <property type="entry name" value="P-loop containing nucleoside triphosphate hydrolases"/>
    <property type="match status" value="1"/>
</dbReference>
<dbReference type="InterPro" id="IPR050227">
    <property type="entry name" value="Rab"/>
</dbReference>
<dbReference type="AlphaFoldDB" id="A0A672NDM3"/>
<dbReference type="PRINTS" id="PR00449">
    <property type="entry name" value="RASTRNSFRMNG"/>
</dbReference>
<dbReference type="GO" id="GO:0003924">
    <property type="term" value="F:GTPase activity"/>
    <property type="evidence" value="ECO:0007669"/>
    <property type="project" value="InterPro"/>
</dbReference>
<evidence type="ECO:0000313" key="3">
    <source>
        <dbReference type="Ensembl" id="ENSSGRP00000048700.1"/>
    </source>
</evidence>
<sequence length="62" mass="6766">CMARVFKVVFLGNSAVGKSSFIHHYCSGHFPNNLASTVGERLALQLWDTAGQERSDVPKTVS</sequence>
<dbReference type="Gene3D" id="3.40.50.300">
    <property type="entry name" value="P-loop containing nucleotide triphosphate hydrolases"/>
    <property type="match status" value="1"/>
</dbReference>
<reference evidence="3" key="2">
    <citation type="submission" date="2025-09" db="UniProtKB">
        <authorList>
            <consortium name="Ensembl"/>
        </authorList>
    </citation>
    <scope>IDENTIFICATION</scope>
</reference>
<dbReference type="Pfam" id="PF00071">
    <property type="entry name" value="Ras"/>
    <property type="match status" value="1"/>
</dbReference>
<keyword evidence="2" id="KW-0342">GTP-binding</keyword>
<dbReference type="GO" id="GO:0005525">
    <property type="term" value="F:GTP binding"/>
    <property type="evidence" value="ECO:0007669"/>
    <property type="project" value="UniProtKB-KW"/>
</dbReference>
<reference evidence="3" key="1">
    <citation type="submission" date="2025-08" db="UniProtKB">
        <authorList>
            <consortium name="Ensembl"/>
        </authorList>
    </citation>
    <scope>IDENTIFICATION</scope>
</reference>
<evidence type="ECO:0000313" key="4">
    <source>
        <dbReference type="Proteomes" id="UP000472262"/>
    </source>
</evidence>
<protein>
    <submittedName>
        <fullName evidence="3">Uncharacterized protein</fullName>
    </submittedName>
</protein>
<name>A0A672NDM3_SINGR</name>
<accession>A0A672NDM3</accession>
<evidence type="ECO:0000256" key="1">
    <source>
        <dbReference type="ARBA" id="ARBA00022741"/>
    </source>
</evidence>
<dbReference type="InterPro" id="IPR027417">
    <property type="entry name" value="P-loop_NTPase"/>
</dbReference>